<evidence type="ECO:0000256" key="1">
    <source>
        <dbReference type="ARBA" id="ARBA00005564"/>
    </source>
</evidence>
<dbReference type="AlphaFoldDB" id="A0A9P4LNI7"/>
<dbReference type="PANTHER" id="PTHR30344:SF4">
    <property type="entry name" value="CYCLASE, PUTATIVE (AFU_ORTHOLOGUE AFUA_6G11580)-RELATED"/>
    <property type="match status" value="1"/>
</dbReference>
<dbReference type="InterPro" id="IPR015943">
    <property type="entry name" value="WD40/YVTN_repeat-like_dom_sf"/>
</dbReference>
<keyword evidence="4" id="KW-1185">Reference proteome</keyword>
<reference evidence="3" key="1">
    <citation type="journal article" date="2020" name="Stud. Mycol.">
        <title>101 Dothideomycetes genomes: a test case for predicting lifestyles and emergence of pathogens.</title>
        <authorList>
            <person name="Haridas S."/>
            <person name="Albert R."/>
            <person name="Binder M."/>
            <person name="Bloem J."/>
            <person name="Labutti K."/>
            <person name="Salamov A."/>
            <person name="Andreopoulos B."/>
            <person name="Baker S."/>
            <person name="Barry K."/>
            <person name="Bills G."/>
            <person name="Bluhm B."/>
            <person name="Cannon C."/>
            <person name="Castanera R."/>
            <person name="Culley D."/>
            <person name="Daum C."/>
            <person name="Ezra D."/>
            <person name="Gonzalez J."/>
            <person name="Henrissat B."/>
            <person name="Kuo A."/>
            <person name="Liang C."/>
            <person name="Lipzen A."/>
            <person name="Lutzoni F."/>
            <person name="Magnuson J."/>
            <person name="Mondo S."/>
            <person name="Nolan M."/>
            <person name="Ohm R."/>
            <person name="Pangilinan J."/>
            <person name="Park H.-J."/>
            <person name="Ramirez L."/>
            <person name="Alfaro M."/>
            <person name="Sun H."/>
            <person name="Tritt A."/>
            <person name="Yoshinaga Y."/>
            <person name="Zwiers L.-H."/>
            <person name="Turgeon B."/>
            <person name="Goodwin S."/>
            <person name="Spatafora J."/>
            <person name="Crous P."/>
            <person name="Grigoriev I."/>
        </authorList>
    </citation>
    <scope>NUCLEOTIDE SEQUENCE</scope>
    <source>
        <strain evidence="3">CBS 110217</strain>
    </source>
</reference>
<name>A0A9P4LNI7_9PLEO</name>
<protein>
    <submittedName>
        <fullName evidence="3">3-carboxy-cis,cis-mucoante lactonizing enzyme</fullName>
    </submittedName>
</protein>
<dbReference type="Pfam" id="PF10282">
    <property type="entry name" value="Lactonase"/>
    <property type="match status" value="1"/>
</dbReference>
<evidence type="ECO:0000256" key="2">
    <source>
        <dbReference type="SAM" id="SignalP"/>
    </source>
</evidence>
<organism evidence="3 4">
    <name type="scientific">Setomelanomma holmii</name>
    <dbReference type="NCBI Taxonomy" id="210430"/>
    <lineage>
        <taxon>Eukaryota</taxon>
        <taxon>Fungi</taxon>
        <taxon>Dikarya</taxon>
        <taxon>Ascomycota</taxon>
        <taxon>Pezizomycotina</taxon>
        <taxon>Dothideomycetes</taxon>
        <taxon>Pleosporomycetidae</taxon>
        <taxon>Pleosporales</taxon>
        <taxon>Pleosporineae</taxon>
        <taxon>Phaeosphaeriaceae</taxon>
        <taxon>Setomelanomma</taxon>
    </lineage>
</organism>
<evidence type="ECO:0000313" key="4">
    <source>
        <dbReference type="Proteomes" id="UP000799777"/>
    </source>
</evidence>
<dbReference type="SUPFAM" id="SSF75011">
    <property type="entry name" value="3-carboxy-cis,cis-mucoante lactonizing enzyme"/>
    <property type="match status" value="1"/>
</dbReference>
<dbReference type="Gene3D" id="2.130.10.10">
    <property type="entry name" value="YVTN repeat-like/Quinoprotein amine dehydrogenase"/>
    <property type="match status" value="1"/>
</dbReference>
<proteinExistence type="inferred from homology"/>
<evidence type="ECO:0000313" key="3">
    <source>
        <dbReference type="EMBL" id="KAF2029954.1"/>
    </source>
</evidence>
<comment type="similarity">
    <text evidence="1">Belongs to the cycloisomerase 2 family.</text>
</comment>
<dbReference type="OrthoDB" id="1715191at2759"/>
<accession>A0A9P4LNI7</accession>
<dbReference type="InterPro" id="IPR050282">
    <property type="entry name" value="Cycloisomerase_2"/>
</dbReference>
<feature type="signal peptide" evidence="2">
    <location>
        <begin position="1"/>
        <end position="19"/>
    </location>
</feature>
<sequence length="378" mass="39746">MPRLSTLSLAAALASPIIADSHYFNSGFFSGSTIVGVEFDDTTNALTLKQNISTKASSGSKWIALDQQKKNLYVGTTGAFQSYAITGNGSLEYSSEVALSSACSNANFITAASTSPYTVFGTAYGTGCPTEAIMVDADGVLHSNTANFTYSNSSGVHGTDLSRDNAFLYSADDMGNAVWVHSLDATTGAAEELQYLAAPSGANPRHLAVHPNGLWVYVIYEEANQLAVYKRDNETGLLTDINSTYLLLPESFTNSTSYWSDEVKFSIPSSSTTNTTSPAYLITGTRSHSTNATGFVSGFILDPSTGAISSQSFLLPTTASGGSANAVAPAPFDERYFAITDSAASTIEMWRIDENGLGAESVARLGLGNGPANVVWVS</sequence>
<keyword evidence="2" id="KW-0732">Signal</keyword>
<dbReference type="InterPro" id="IPR019405">
    <property type="entry name" value="Lactonase_7-beta_prop"/>
</dbReference>
<gene>
    <name evidence="3" type="ORF">EK21DRAFT_66774</name>
</gene>
<dbReference type="Proteomes" id="UP000799777">
    <property type="component" value="Unassembled WGS sequence"/>
</dbReference>
<feature type="chain" id="PRO_5040149064" evidence="2">
    <location>
        <begin position="20"/>
        <end position="378"/>
    </location>
</feature>
<dbReference type="GO" id="GO:0017057">
    <property type="term" value="F:6-phosphogluconolactonase activity"/>
    <property type="evidence" value="ECO:0007669"/>
    <property type="project" value="TreeGrafter"/>
</dbReference>
<dbReference type="PANTHER" id="PTHR30344">
    <property type="entry name" value="6-PHOSPHOGLUCONOLACTONASE-RELATED"/>
    <property type="match status" value="1"/>
</dbReference>
<dbReference type="EMBL" id="ML978195">
    <property type="protein sequence ID" value="KAF2029954.1"/>
    <property type="molecule type" value="Genomic_DNA"/>
</dbReference>
<comment type="caution">
    <text evidence="3">The sequence shown here is derived from an EMBL/GenBank/DDBJ whole genome shotgun (WGS) entry which is preliminary data.</text>
</comment>